<proteinExistence type="predicted"/>
<sequence length="521" mass="58830">MGATSVWMGVVQGQPVSAMNVEGMNLEFNSFSHSKYSYGIRVKFFNLASVSCKSGRCSLQPRPSSFFLLWHLEASSSSANEFSGNVENFVLLLTRHKLAGQNYLHWSRSMIMFITGKGKEDYFTNSTKPQPDDPKFKTWNAENQMVMSWLINSMDLEIGALHNKQGELSVPQYFNTLNRYWLQLDMSECPEWKCSEDAATYQKLVEKERIYKFLLGLNKSLDNIKGRILSVKPLRSLREVLSTVRHEESRRKLMLGSLVDSDPVNEYALAVHGVSHNPGNGQKKGRPWCDHCHLTGHIKDKCWKLHGKPSDWKSLKDKNIASGLNSSALSDPKESSSSSSVVFSKEQMALLQKLLNQGSSHVVAIGGTAEKVNFPTGFHVTSNPSRYWIVDSGASDHMSGDSVAKLTSDSNCKAEFSHSSCSFQDVDSGKMIGNARVRDDLYRFEMNKEIAPNKQSFTAGMIEDSLKEDRDIMVLYFRLGHPNFVYLSKLYPSLFLKKNPNKFVCHHCILAKHCRTSYPRK</sequence>
<evidence type="ECO:0000313" key="3">
    <source>
        <dbReference type="Proteomes" id="UP000634136"/>
    </source>
</evidence>
<dbReference type="Proteomes" id="UP000634136">
    <property type="component" value="Unassembled WGS sequence"/>
</dbReference>
<evidence type="ECO:0000313" key="2">
    <source>
        <dbReference type="EMBL" id="KAF7821841.1"/>
    </source>
</evidence>
<comment type="caution">
    <text evidence="2">The sequence shown here is derived from an EMBL/GenBank/DDBJ whole genome shotgun (WGS) entry which is preliminary data.</text>
</comment>
<dbReference type="AlphaFoldDB" id="A0A834WJQ2"/>
<keyword evidence="3" id="KW-1185">Reference proteome</keyword>
<dbReference type="OrthoDB" id="1746033at2759"/>
<accession>A0A834WJQ2</accession>
<dbReference type="EMBL" id="JAAIUW010000008">
    <property type="protein sequence ID" value="KAF7821841.1"/>
    <property type="molecule type" value="Genomic_DNA"/>
</dbReference>
<protein>
    <submittedName>
        <fullName evidence="2">Retrovirus-related Pol polyprotein from transposon TNT 1-94</fullName>
    </submittedName>
</protein>
<dbReference type="PANTHER" id="PTHR34222">
    <property type="entry name" value="GAG_PRE-INTEGRS DOMAIN-CONTAINING PROTEIN"/>
    <property type="match status" value="1"/>
</dbReference>
<dbReference type="Pfam" id="PF13976">
    <property type="entry name" value="gag_pre-integrs"/>
    <property type="match status" value="1"/>
</dbReference>
<feature type="domain" description="GAG-pre-integrase" evidence="1">
    <location>
        <begin position="441"/>
        <end position="513"/>
    </location>
</feature>
<dbReference type="InterPro" id="IPR025724">
    <property type="entry name" value="GAG-pre-integrase_dom"/>
</dbReference>
<gene>
    <name evidence="2" type="ORF">G2W53_027296</name>
</gene>
<dbReference type="PANTHER" id="PTHR34222:SF40">
    <property type="match status" value="1"/>
</dbReference>
<evidence type="ECO:0000259" key="1">
    <source>
        <dbReference type="Pfam" id="PF13976"/>
    </source>
</evidence>
<reference evidence="2" key="1">
    <citation type="submission" date="2020-09" db="EMBL/GenBank/DDBJ databases">
        <title>Genome-Enabled Discovery of Anthraquinone Biosynthesis in Senna tora.</title>
        <authorList>
            <person name="Kang S.-H."/>
            <person name="Pandey R.P."/>
            <person name="Lee C.-M."/>
            <person name="Sim J.-S."/>
            <person name="Jeong J.-T."/>
            <person name="Choi B.-S."/>
            <person name="Jung M."/>
            <person name="Ginzburg D."/>
            <person name="Zhao K."/>
            <person name="Won S.Y."/>
            <person name="Oh T.-J."/>
            <person name="Yu Y."/>
            <person name="Kim N.-H."/>
            <person name="Lee O.R."/>
            <person name="Lee T.-H."/>
            <person name="Bashyal P."/>
            <person name="Kim T.-S."/>
            <person name="Lee W.-H."/>
            <person name="Kawkins C."/>
            <person name="Kim C.-K."/>
            <person name="Kim J.S."/>
            <person name="Ahn B.O."/>
            <person name="Rhee S.Y."/>
            <person name="Sohng J.K."/>
        </authorList>
    </citation>
    <scope>NUCLEOTIDE SEQUENCE</scope>
    <source>
        <tissue evidence="2">Leaf</tissue>
    </source>
</reference>
<name>A0A834WJQ2_9FABA</name>
<organism evidence="2 3">
    <name type="scientific">Senna tora</name>
    <dbReference type="NCBI Taxonomy" id="362788"/>
    <lineage>
        <taxon>Eukaryota</taxon>
        <taxon>Viridiplantae</taxon>
        <taxon>Streptophyta</taxon>
        <taxon>Embryophyta</taxon>
        <taxon>Tracheophyta</taxon>
        <taxon>Spermatophyta</taxon>
        <taxon>Magnoliopsida</taxon>
        <taxon>eudicotyledons</taxon>
        <taxon>Gunneridae</taxon>
        <taxon>Pentapetalae</taxon>
        <taxon>rosids</taxon>
        <taxon>fabids</taxon>
        <taxon>Fabales</taxon>
        <taxon>Fabaceae</taxon>
        <taxon>Caesalpinioideae</taxon>
        <taxon>Cassia clade</taxon>
        <taxon>Senna</taxon>
    </lineage>
</organism>